<evidence type="ECO:0000256" key="10">
    <source>
        <dbReference type="ARBA" id="ARBA00023077"/>
    </source>
</evidence>
<dbReference type="GO" id="GO:0009279">
    <property type="term" value="C:cell outer membrane"/>
    <property type="evidence" value="ECO:0007669"/>
    <property type="project" value="UniProtKB-SubCell"/>
</dbReference>
<sequence>MGHKGSGWNVRRSLLGAVFMGTAAAGAIAAPAMAQAQTVAERSFNIPAQPLADALVAFADQSGYQVTADGGMIRGVRTNGVNGTLAPTQALGQLLSGTGFTFRISGNMVTVERAPKTSEGAVQLGPVRVEGASAATGTSHYPGMSENTGSYTTPAVTAGSKIEQSLREVPRSITVLSRQQLDDQRFTQFQDAIQQLPGVTFYANEAGWGDQAYSVRGFSLTGITVDGSPIKTGIGDSSTNTGLAKYDNIQLVRGPEGLFTGNGGPGGSINLVRKRPLDTFQLKTALSAGSWNNYYGEVDISAPLDTAGTIRARAVASYNDTEKFYDNSHRRYLTLYGIVEADATDRTTFSLGASYDKVSGSGQDSPPTFPRYSTGEPLPIPRSTGYPTGVRRDSESTNIFGNIRHDFNSSWAAKLNLSYTHVDGFIAPVWYVGAVDPQTGRGSRFGTPTTSDYEIKALAADFNIQGDVQLFGRTHKLVIGADYVRTKNDSTQMAGGTVRRPDGASVGTIEIEWPNFDSSQYAFSLDQQTLRGTTVGKNTQYGVYLYGQIQLLDPLKLVLGGRLSGYRNEVVGWTGSSRMKNSSIFIPYAALQYDFARDFTAYLTYTRGYEDQSNRYTAKHEPIGPTSSNSFELGIKGEHWGGRLNSNVTVYRTLRKNFAVLLNADQQFNDANPGRTCCYAGDGRFEGKGVEVDISGELLPRLQVNIGYTLDDSKVDYGSDAGNRISTDIPKHSFRAWVRYQLPGSLSGLALGGGVRAQSSFYSEGTVRTWNPTGGTDGTGAFDGPSVPYSFVEPGRSVWDLFAQYQLTSAFNLALNVNNIFDKKYFARVGGTSWNNVYGSPRNVMVTLRGSF</sequence>
<evidence type="ECO:0000256" key="14">
    <source>
        <dbReference type="PROSITE-ProRule" id="PRU01360"/>
    </source>
</evidence>
<reference evidence="20 21" key="1">
    <citation type="submission" date="2016-10" db="EMBL/GenBank/DDBJ databases">
        <title>Complete Genome Sequence of the Nonylphenol-Degrading Bacterium Sphingobium cloacae JCM 10874T.</title>
        <authorList>
            <person name="Ootsuka M."/>
            <person name="Nishizawa T."/>
            <person name="Ohta H."/>
        </authorList>
    </citation>
    <scope>NUCLEOTIDE SEQUENCE [LARGE SCALE GENOMIC DNA]</scope>
    <source>
        <strain evidence="20 21">JCM 10874</strain>
    </source>
</reference>
<evidence type="ECO:0000256" key="8">
    <source>
        <dbReference type="ARBA" id="ARBA00023004"/>
    </source>
</evidence>
<dbReference type="OrthoDB" id="9760333at2"/>
<dbReference type="Proteomes" id="UP000218272">
    <property type="component" value="Chromosome SCLO_1"/>
</dbReference>
<dbReference type="CDD" id="cd01347">
    <property type="entry name" value="ligand_gated_channel"/>
    <property type="match status" value="1"/>
</dbReference>
<dbReference type="InterPro" id="IPR011662">
    <property type="entry name" value="Secretin/TonB_short_N"/>
</dbReference>
<feature type="short sequence motif" description="TonB C-terminal box" evidence="15">
    <location>
        <begin position="835"/>
        <end position="852"/>
    </location>
</feature>
<keyword evidence="6 14" id="KW-0812">Transmembrane</keyword>
<keyword evidence="9" id="KW-0406">Ion transport</keyword>
<dbReference type="SUPFAM" id="SSF56935">
    <property type="entry name" value="Porins"/>
    <property type="match status" value="1"/>
</dbReference>
<dbReference type="Pfam" id="PF00593">
    <property type="entry name" value="TonB_dep_Rec_b-barrel"/>
    <property type="match status" value="1"/>
</dbReference>
<gene>
    <name evidence="20" type="ORF">SCLO_1003370</name>
</gene>
<evidence type="ECO:0000313" key="20">
    <source>
        <dbReference type="EMBL" id="BAV63377.1"/>
    </source>
</evidence>
<keyword evidence="3 14" id="KW-0813">Transport</keyword>
<dbReference type="InterPro" id="IPR010105">
    <property type="entry name" value="TonB_sidphr_rcpt"/>
</dbReference>
<dbReference type="InterPro" id="IPR037066">
    <property type="entry name" value="Plug_dom_sf"/>
</dbReference>
<keyword evidence="4 14" id="KW-1134">Transmembrane beta strand</keyword>
<keyword evidence="10 16" id="KW-0798">TonB box</keyword>
<evidence type="ECO:0000256" key="15">
    <source>
        <dbReference type="PROSITE-ProRule" id="PRU10144"/>
    </source>
</evidence>
<dbReference type="Pfam" id="PF07715">
    <property type="entry name" value="Plug"/>
    <property type="match status" value="1"/>
</dbReference>
<evidence type="ECO:0000259" key="19">
    <source>
        <dbReference type="SMART" id="SM00965"/>
    </source>
</evidence>
<evidence type="ECO:0000256" key="16">
    <source>
        <dbReference type="RuleBase" id="RU003357"/>
    </source>
</evidence>
<evidence type="ECO:0000256" key="9">
    <source>
        <dbReference type="ARBA" id="ARBA00023065"/>
    </source>
</evidence>
<keyword evidence="8" id="KW-0408">Iron</keyword>
<comment type="similarity">
    <text evidence="2 14 16">Belongs to the TonB-dependent receptor family.</text>
</comment>
<evidence type="ECO:0000256" key="7">
    <source>
        <dbReference type="ARBA" id="ARBA00022729"/>
    </source>
</evidence>
<keyword evidence="5" id="KW-0410">Iron transport</keyword>
<evidence type="ECO:0000256" key="13">
    <source>
        <dbReference type="ARBA" id="ARBA00023237"/>
    </source>
</evidence>
<dbReference type="GO" id="GO:0015344">
    <property type="term" value="F:siderophore uptake transmembrane transporter activity"/>
    <property type="evidence" value="ECO:0007669"/>
    <property type="project" value="TreeGrafter"/>
</dbReference>
<dbReference type="PANTHER" id="PTHR32552">
    <property type="entry name" value="FERRICHROME IRON RECEPTOR-RELATED"/>
    <property type="match status" value="1"/>
</dbReference>
<dbReference type="PROSITE" id="PS51318">
    <property type="entry name" value="TAT"/>
    <property type="match status" value="1"/>
</dbReference>
<evidence type="ECO:0000256" key="12">
    <source>
        <dbReference type="ARBA" id="ARBA00023170"/>
    </source>
</evidence>
<evidence type="ECO:0000256" key="6">
    <source>
        <dbReference type="ARBA" id="ARBA00022692"/>
    </source>
</evidence>
<dbReference type="Pfam" id="PF07660">
    <property type="entry name" value="STN"/>
    <property type="match status" value="1"/>
</dbReference>
<evidence type="ECO:0000256" key="11">
    <source>
        <dbReference type="ARBA" id="ARBA00023136"/>
    </source>
</evidence>
<dbReference type="NCBIfam" id="TIGR01783">
    <property type="entry name" value="TonB-siderophor"/>
    <property type="match status" value="1"/>
</dbReference>
<evidence type="ECO:0000256" key="17">
    <source>
        <dbReference type="SAM" id="MobiDB-lite"/>
    </source>
</evidence>
<evidence type="ECO:0000256" key="1">
    <source>
        <dbReference type="ARBA" id="ARBA00004571"/>
    </source>
</evidence>
<dbReference type="InterPro" id="IPR000531">
    <property type="entry name" value="Beta-barrel_TonB"/>
</dbReference>
<dbReference type="SMART" id="SM00965">
    <property type="entry name" value="STN"/>
    <property type="match status" value="1"/>
</dbReference>
<feature type="domain" description="Secretin/TonB short N-terminal" evidence="19">
    <location>
        <begin position="64"/>
        <end position="114"/>
    </location>
</feature>
<dbReference type="KEGG" id="sclo:SCLO_1003370"/>
<feature type="chain" id="PRO_5009112338" evidence="18">
    <location>
        <begin position="30"/>
        <end position="852"/>
    </location>
</feature>
<dbReference type="PROSITE" id="PS01156">
    <property type="entry name" value="TONB_DEPENDENT_REC_2"/>
    <property type="match status" value="1"/>
</dbReference>
<keyword evidence="11 14" id="KW-0472">Membrane</keyword>
<evidence type="ECO:0000256" key="18">
    <source>
        <dbReference type="SAM" id="SignalP"/>
    </source>
</evidence>
<keyword evidence="13 14" id="KW-0998">Cell outer membrane</keyword>
<accession>A0A1E1EYP1</accession>
<evidence type="ECO:0000256" key="3">
    <source>
        <dbReference type="ARBA" id="ARBA00022448"/>
    </source>
</evidence>
<feature type="signal peptide" evidence="18">
    <location>
        <begin position="1"/>
        <end position="29"/>
    </location>
</feature>
<evidence type="ECO:0000313" key="21">
    <source>
        <dbReference type="Proteomes" id="UP000218272"/>
    </source>
</evidence>
<dbReference type="InterPro" id="IPR012910">
    <property type="entry name" value="Plug_dom"/>
</dbReference>
<dbReference type="AlphaFoldDB" id="A0A1E1EYP1"/>
<dbReference type="Gene3D" id="2.40.170.20">
    <property type="entry name" value="TonB-dependent receptor, beta-barrel domain"/>
    <property type="match status" value="1"/>
</dbReference>
<dbReference type="InterPro" id="IPR010917">
    <property type="entry name" value="TonB_rcpt_CS"/>
</dbReference>
<evidence type="ECO:0000256" key="2">
    <source>
        <dbReference type="ARBA" id="ARBA00009810"/>
    </source>
</evidence>
<dbReference type="GO" id="GO:0038023">
    <property type="term" value="F:signaling receptor activity"/>
    <property type="evidence" value="ECO:0007669"/>
    <property type="project" value="InterPro"/>
</dbReference>
<feature type="region of interest" description="Disordered" evidence="17">
    <location>
        <begin position="357"/>
        <end position="392"/>
    </location>
</feature>
<dbReference type="PROSITE" id="PS52016">
    <property type="entry name" value="TONB_DEPENDENT_REC_3"/>
    <property type="match status" value="1"/>
</dbReference>
<keyword evidence="7 18" id="KW-0732">Signal</keyword>
<protein>
    <submittedName>
        <fullName evidence="20">TonB-dependent siderophore receptor</fullName>
    </submittedName>
</protein>
<dbReference type="EMBL" id="AP017655">
    <property type="protein sequence ID" value="BAV63377.1"/>
    <property type="molecule type" value="Genomic_DNA"/>
</dbReference>
<name>A0A1E1EYP1_9SPHN</name>
<comment type="subcellular location">
    <subcellularLocation>
        <location evidence="1 14">Cell outer membrane</location>
        <topology evidence="1 14">Multi-pass membrane protein</topology>
    </subcellularLocation>
</comment>
<dbReference type="InterPro" id="IPR039426">
    <property type="entry name" value="TonB-dep_rcpt-like"/>
</dbReference>
<keyword evidence="12 20" id="KW-0675">Receptor</keyword>
<proteinExistence type="inferred from homology"/>
<evidence type="ECO:0000256" key="4">
    <source>
        <dbReference type="ARBA" id="ARBA00022452"/>
    </source>
</evidence>
<dbReference type="PANTHER" id="PTHR32552:SF74">
    <property type="entry name" value="HYDROXAMATE SIDEROPHORE RECEPTOR FHUE"/>
    <property type="match status" value="1"/>
</dbReference>
<organism evidence="20 21">
    <name type="scientific">Sphingobium cloacae</name>
    <dbReference type="NCBI Taxonomy" id="120107"/>
    <lineage>
        <taxon>Bacteria</taxon>
        <taxon>Pseudomonadati</taxon>
        <taxon>Pseudomonadota</taxon>
        <taxon>Alphaproteobacteria</taxon>
        <taxon>Sphingomonadales</taxon>
        <taxon>Sphingomonadaceae</taxon>
        <taxon>Sphingobium</taxon>
    </lineage>
</organism>
<dbReference type="InterPro" id="IPR036942">
    <property type="entry name" value="Beta-barrel_TonB_sf"/>
</dbReference>
<dbReference type="GO" id="GO:0015891">
    <property type="term" value="P:siderophore transport"/>
    <property type="evidence" value="ECO:0007669"/>
    <property type="project" value="InterPro"/>
</dbReference>
<dbReference type="Gene3D" id="3.55.50.30">
    <property type="match status" value="1"/>
</dbReference>
<dbReference type="Gene3D" id="2.170.130.10">
    <property type="entry name" value="TonB-dependent receptor, plug domain"/>
    <property type="match status" value="1"/>
</dbReference>
<dbReference type="InterPro" id="IPR006311">
    <property type="entry name" value="TAT_signal"/>
</dbReference>
<evidence type="ECO:0000256" key="5">
    <source>
        <dbReference type="ARBA" id="ARBA00022496"/>
    </source>
</evidence>
<keyword evidence="21" id="KW-1185">Reference proteome</keyword>